<protein>
    <recommendedName>
        <fullName evidence="11">Cysteine protease</fullName>
        <ecNumber evidence="11">3.4.22.-</ecNumber>
    </recommendedName>
</protein>
<dbReference type="GO" id="GO:0034727">
    <property type="term" value="P:piecemeal microautophagy of the nucleus"/>
    <property type="evidence" value="ECO:0007669"/>
    <property type="project" value="TreeGrafter"/>
</dbReference>
<keyword evidence="6 11" id="KW-0378">Hydrolase</keyword>
<gene>
    <name evidence="14" type="ORF">BV898_04454</name>
</gene>
<comment type="catalytic activity">
    <reaction evidence="10">
        <text>[protein]-C-terminal L-amino acid-glycyl-phosphatidylethanolamide + H2O = [protein]-C-terminal L-amino acid-glycine + a 1,2-diacyl-sn-glycero-3-phosphoethanolamine</text>
        <dbReference type="Rhea" id="RHEA:67548"/>
        <dbReference type="Rhea" id="RHEA-COMP:17323"/>
        <dbReference type="Rhea" id="RHEA-COMP:17324"/>
        <dbReference type="ChEBI" id="CHEBI:15377"/>
        <dbReference type="ChEBI" id="CHEBI:64612"/>
        <dbReference type="ChEBI" id="CHEBI:172940"/>
        <dbReference type="ChEBI" id="CHEBI:172941"/>
    </reaction>
    <physiologicalReaction direction="left-to-right" evidence="10">
        <dbReference type="Rhea" id="RHEA:67549"/>
    </physiologicalReaction>
</comment>
<dbReference type="GO" id="GO:0000045">
    <property type="term" value="P:autophagosome assembly"/>
    <property type="evidence" value="ECO:0007669"/>
    <property type="project" value="TreeGrafter"/>
</dbReference>
<sequence>MDDLLASYDAFQFQGVYSDDLEFDLPETSEPVYILGKAYSAIYDLEEIKSDVRTRLWFTYRKSFPPIGGTGPTLDTGWGCMLRCGQMMFAQALTMQLLGRDWRWTASGKRNEAYNSILSRFLDHKRACYSVHLISLMGESEGKKIGEWFGPNTVAQVMKKLSNYDEISKLSVHIAMDNLLIIEEVLRTSKDPATGFWTPLLLFIPLRLGLTEMNPAYIRALKSCLSLKETAGIVGGKPNHAYYFIGFVENQLLYLDPHKTQTAVHMNFTSQMEIKDIVDATQGIADDSYHCNTVHKMDFSLIDPSIALGFYCHTEADFDNLCRSLRLYVLDKQPMLFELCEKSPTTWDVPAKSRTTLGQSDSDAPLTRNSKSRQQQTGTSCNNGESDSDSDYELLG</sequence>
<evidence type="ECO:0000256" key="6">
    <source>
        <dbReference type="ARBA" id="ARBA00022801"/>
    </source>
</evidence>
<keyword evidence="4 11" id="KW-0963">Cytoplasm</keyword>
<feature type="domain" description="Peptidase C54 catalytic" evidence="13">
    <location>
        <begin position="46"/>
        <end position="323"/>
    </location>
</feature>
<keyword evidence="15" id="KW-1185">Reference proteome</keyword>
<dbReference type="InterPro" id="IPR005078">
    <property type="entry name" value="Peptidase_C54"/>
</dbReference>
<evidence type="ECO:0000256" key="1">
    <source>
        <dbReference type="ARBA" id="ARBA00004496"/>
    </source>
</evidence>
<comment type="similarity">
    <text evidence="2 11">Belongs to the peptidase C54 family.</text>
</comment>
<comment type="caution">
    <text evidence="14">The sequence shown here is derived from an EMBL/GenBank/DDBJ whole genome shotgun (WGS) entry which is preliminary data.</text>
</comment>
<evidence type="ECO:0000256" key="2">
    <source>
        <dbReference type="ARBA" id="ARBA00010958"/>
    </source>
</evidence>
<evidence type="ECO:0000313" key="15">
    <source>
        <dbReference type="Proteomes" id="UP000192578"/>
    </source>
</evidence>
<dbReference type="PANTHER" id="PTHR22624:SF49">
    <property type="entry name" value="CYSTEINE PROTEASE"/>
    <property type="match status" value="1"/>
</dbReference>
<dbReference type="GO" id="GO:0019786">
    <property type="term" value="F:protein-phosphatidylethanolamide deconjugating activity"/>
    <property type="evidence" value="ECO:0007669"/>
    <property type="project" value="InterPro"/>
</dbReference>
<feature type="compositionally biased region" description="Acidic residues" evidence="12">
    <location>
        <begin position="386"/>
        <end position="396"/>
    </location>
</feature>
<dbReference type="OrthoDB" id="2960936at2759"/>
<dbReference type="GO" id="GO:0015031">
    <property type="term" value="P:protein transport"/>
    <property type="evidence" value="ECO:0007669"/>
    <property type="project" value="UniProtKB-KW"/>
</dbReference>
<evidence type="ECO:0000256" key="4">
    <source>
        <dbReference type="ARBA" id="ARBA00022490"/>
    </source>
</evidence>
<evidence type="ECO:0000256" key="9">
    <source>
        <dbReference type="ARBA" id="ARBA00023006"/>
    </source>
</evidence>
<dbReference type="Proteomes" id="UP000192578">
    <property type="component" value="Unassembled WGS sequence"/>
</dbReference>
<keyword evidence="5 11" id="KW-0645">Protease</keyword>
<dbReference type="AlphaFoldDB" id="A0A1W0X2I6"/>
<dbReference type="InterPro" id="IPR038765">
    <property type="entry name" value="Papain-like_cys_pep_sf"/>
</dbReference>
<keyword evidence="9 11" id="KW-0072">Autophagy</keyword>
<feature type="compositionally biased region" description="Polar residues" evidence="12">
    <location>
        <begin position="353"/>
        <end position="385"/>
    </location>
</feature>
<evidence type="ECO:0000256" key="3">
    <source>
        <dbReference type="ARBA" id="ARBA00022448"/>
    </source>
</evidence>
<dbReference type="PANTHER" id="PTHR22624">
    <property type="entry name" value="CYSTEINE PROTEASE ATG4"/>
    <property type="match status" value="1"/>
</dbReference>
<evidence type="ECO:0000256" key="10">
    <source>
        <dbReference type="ARBA" id="ARBA00029362"/>
    </source>
</evidence>
<dbReference type="GO" id="GO:0000423">
    <property type="term" value="P:mitophagy"/>
    <property type="evidence" value="ECO:0007669"/>
    <property type="project" value="TreeGrafter"/>
</dbReference>
<evidence type="ECO:0000259" key="13">
    <source>
        <dbReference type="Pfam" id="PF03416"/>
    </source>
</evidence>
<dbReference type="InterPro" id="IPR046792">
    <property type="entry name" value="Peptidase_C54_cat"/>
</dbReference>
<comment type="subcellular location">
    <subcellularLocation>
        <location evidence="1 11">Cytoplasm</location>
    </subcellularLocation>
</comment>
<dbReference type="GO" id="GO:0035973">
    <property type="term" value="P:aggrephagy"/>
    <property type="evidence" value="ECO:0007669"/>
    <property type="project" value="TreeGrafter"/>
</dbReference>
<name>A0A1W0X2I6_HYPEX</name>
<dbReference type="GO" id="GO:0005737">
    <property type="term" value="C:cytoplasm"/>
    <property type="evidence" value="ECO:0007669"/>
    <property type="project" value="UniProtKB-SubCell"/>
</dbReference>
<dbReference type="SUPFAM" id="SSF54001">
    <property type="entry name" value="Cysteine proteinases"/>
    <property type="match status" value="1"/>
</dbReference>
<dbReference type="GO" id="GO:0016485">
    <property type="term" value="P:protein processing"/>
    <property type="evidence" value="ECO:0007669"/>
    <property type="project" value="TreeGrafter"/>
</dbReference>
<organism evidence="14 15">
    <name type="scientific">Hypsibius exemplaris</name>
    <name type="common">Freshwater tardigrade</name>
    <dbReference type="NCBI Taxonomy" id="2072580"/>
    <lineage>
        <taxon>Eukaryota</taxon>
        <taxon>Metazoa</taxon>
        <taxon>Ecdysozoa</taxon>
        <taxon>Tardigrada</taxon>
        <taxon>Eutardigrada</taxon>
        <taxon>Parachela</taxon>
        <taxon>Hypsibioidea</taxon>
        <taxon>Hypsibiidae</taxon>
        <taxon>Hypsibius</taxon>
    </lineage>
</organism>
<dbReference type="Pfam" id="PF03416">
    <property type="entry name" value="Peptidase_C54"/>
    <property type="match status" value="1"/>
</dbReference>
<dbReference type="GO" id="GO:0004197">
    <property type="term" value="F:cysteine-type endopeptidase activity"/>
    <property type="evidence" value="ECO:0007669"/>
    <property type="project" value="TreeGrafter"/>
</dbReference>
<evidence type="ECO:0000256" key="5">
    <source>
        <dbReference type="ARBA" id="ARBA00022670"/>
    </source>
</evidence>
<keyword evidence="8 11" id="KW-0653">Protein transport</keyword>
<comment type="function">
    <text evidence="11">Cysteine protease that plays a key role in autophagy by mediating both proteolytic activation and delipidation of ATG8 family proteins.</text>
</comment>
<accession>A0A1W0X2I6</accession>
<evidence type="ECO:0000256" key="7">
    <source>
        <dbReference type="ARBA" id="ARBA00022807"/>
    </source>
</evidence>
<reference evidence="15" key="1">
    <citation type="submission" date="2017-01" db="EMBL/GenBank/DDBJ databases">
        <title>Comparative genomics of anhydrobiosis in the tardigrade Hypsibius dujardini.</title>
        <authorList>
            <person name="Yoshida Y."/>
            <person name="Koutsovoulos G."/>
            <person name="Laetsch D."/>
            <person name="Stevens L."/>
            <person name="Kumar S."/>
            <person name="Horikawa D."/>
            <person name="Ishino K."/>
            <person name="Komine S."/>
            <person name="Tomita M."/>
            <person name="Blaxter M."/>
            <person name="Arakawa K."/>
        </authorList>
    </citation>
    <scope>NUCLEOTIDE SEQUENCE [LARGE SCALE GENOMIC DNA]</scope>
    <source>
        <strain evidence="15">Z151</strain>
    </source>
</reference>
<evidence type="ECO:0000313" key="14">
    <source>
        <dbReference type="EMBL" id="OQV21552.1"/>
    </source>
</evidence>
<dbReference type="EC" id="3.4.22.-" evidence="11"/>
<feature type="region of interest" description="Disordered" evidence="12">
    <location>
        <begin position="350"/>
        <end position="396"/>
    </location>
</feature>
<evidence type="ECO:0000256" key="12">
    <source>
        <dbReference type="SAM" id="MobiDB-lite"/>
    </source>
</evidence>
<keyword evidence="3" id="KW-0813">Transport</keyword>
<proteinExistence type="inferred from homology"/>
<evidence type="ECO:0000256" key="8">
    <source>
        <dbReference type="ARBA" id="ARBA00022927"/>
    </source>
</evidence>
<dbReference type="EMBL" id="MTYJ01000022">
    <property type="protein sequence ID" value="OQV21552.1"/>
    <property type="molecule type" value="Genomic_DNA"/>
</dbReference>
<keyword evidence="7" id="KW-0788">Thiol protease</keyword>
<evidence type="ECO:0000256" key="11">
    <source>
        <dbReference type="RuleBase" id="RU363115"/>
    </source>
</evidence>